<sequence length="50" mass="5897">MKELKYTPPPNIDESNHLEEELKRISEKSFEALNELERLVEKGLALEQEK</sequence>
<dbReference type="RefSeq" id="WP_167350309.1">
    <property type="nucleotide sequence ID" value="NZ_JBGOOF010000008.1"/>
</dbReference>
<protein>
    <submittedName>
        <fullName evidence="1">Uncharacterized protein</fullName>
    </submittedName>
</protein>
<evidence type="ECO:0000313" key="1">
    <source>
        <dbReference type="EMBL" id="MEZ8208535.1"/>
    </source>
</evidence>
<comment type="caution">
    <text evidence="1">The sequence shown here is derived from an EMBL/GenBank/DDBJ whole genome shotgun (WGS) entry which is preliminary data.</text>
</comment>
<organism evidence="1 2">
    <name type="scientific">Vibrio bivalvicida</name>
    <dbReference type="NCBI Taxonomy" id="1276888"/>
    <lineage>
        <taxon>Bacteria</taxon>
        <taxon>Pseudomonadati</taxon>
        <taxon>Pseudomonadota</taxon>
        <taxon>Gammaproteobacteria</taxon>
        <taxon>Vibrionales</taxon>
        <taxon>Vibrionaceae</taxon>
        <taxon>Vibrio</taxon>
        <taxon>Vibrio oreintalis group</taxon>
    </lineage>
</organism>
<dbReference type="Proteomes" id="UP001569151">
    <property type="component" value="Unassembled WGS sequence"/>
</dbReference>
<reference evidence="1 2" key="1">
    <citation type="submission" date="2024-06" db="EMBL/GenBank/DDBJ databases">
        <authorList>
            <person name="Steensen K."/>
            <person name="Seneca J."/>
            <person name="Bartlau N."/>
            <person name="Yu A.X."/>
            <person name="Polz M.F."/>
        </authorList>
    </citation>
    <scope>NUCLEOTIDE SEQUENCE [LARGE SCALE GENOMIC DNA]</scope>
    <source>
        <strain evidence="1 2">1F146</strain>
    </source>
</reference>
<dbReference type="EMBL" id="JBGOOS010000007">
    <property type="protein sequence ID" value="MEZ8208535.1"/>
    <property type="molecule type" value="Genomic_DNA"/>
</dbReference>
<proteinExistence type="predicted"/>
<accession>A0ABV4MG32</accession>
<name>A0ABV4MG32_9VIBR</name>
<gene>
    <name evidence="1" type="ORF">ACED39_07070</name>
</gene>
<keyword evidence="2" id="KW-1185">Reference proteome</keyword>
<evidence type="ECO:0000313" key="2">
    <source>
        <dbReference type="Proteomes" id="UP001569151"/>
    </source>
</evidence>